<feature type="compositionally biased region" description="Basic and acidic residues" evidence="3">
    <location>
        <begin position="1"/>
        <end position="12"/>
    </location>
</feature>
<evidence type="ECO:0000256" key="1">
    <source>
        <dbReference type="ARBA" id="ARBA00004316"/>
    </source>
</evidence>
<reference evidence="4" key="1">
    <citation type="journal article" date="2011" name="Nat. Biotechnol.">
        <title>Genome sequencing and comparison of two nonhuman primate animal models, the cynomolgus and Chinese rhesus macaques.</title>
        <authorList>
            <person name="Yan G."/>
            <person name="Zhang G."/>
            <person name="Fang X."/>
            <person name="Zhang Y."/>
            <person name="Li C."/>
            <person name="Ling F."/>
            <person name="Cooper D.N."/>
            <person name="Li Q."/>
            <person name="Li Y."/>
            <person name="van Gool A.J."/>
            <person name="Du H."/>
            <person name="Chen J."/>
            <person name="Chen R."/>
            <person name="Zhang P."/>
            <person name="Huang Z."/>
            <person name="Thompson J.R."/>
            <person name="Meng Y."/>
            <person name="Bai Y."/>
            <person name="Wang J."/>
            <person name="Zhuo M."/>
            <person name="Wang T."/>
            <person name="Huang Y."/>
            <person name="Wei L."/>
            <person name="Li J."/>
            <person name="Wang Z."/>
            <person name="Hu H."/>
            <person name="Yang P."/>
            <person name="Le L."/>
            <person name="Stenson P.D."/>
            <person name="Li B."/>
            <person name="Liu X."/>
            <person name="Ball E.V."/>
            <person name="An N."/>
            <person name="Huang Q."/>
            <person name="Zhang Y."/>
            <person name="Fan W."/>
            <person name="Zhang X."/>
            <person name="Li Y."/>
            <person name="Wang W."/>
            <person name="Katze M.G."/>
            <person name="Su B."/>
            <person name="Nielsen R."/>
            <person name="Yang H."/>
            <person name="Wang J."/>
            <person name="Wang X."/>
            <person name="Wang J."/>
        </authorList>
    </citation>
    <scope>NUCLEOTIDE SEQUENCE [LARGE SCALE GENOMIC DNA]</scope>
    <source>
        <strain evidence="4">CE-4</strain>
    </source>
</reference>
<comment type="subcellular location">
    <subcellularLocation>
        <location evidence="1">Cell projection</location>
    </subcellularLocation>
</comment>
<dbReference type="AlphaFoldDB" id="G7P283"/>
<dbReference type="GO" id="GO:0042995">
    <property type="term" value="C:cell projection"/>
    <property type="evidence" value="ECO:0007669"/>
    <property type="project" value="UniProtKB-SubCell"/>
</dbReference>
<dbReference type="Proteomes" id="UP000009130">
    <property type="component" value="Chromosome 3"/>
</dbReference>
<feature type="non-terminal residue" evidence="4">
    <location>
        <position position="134"/>
    </location>
</feature>
<dbReference type="EMBL" id="CM001278">
    <property type="protein sequence ID" value="EHH51991.1"/>
    <property type="molecule type" value="Genomic_DNA"/>
</dbReference>
<keyword evidence="2" id="KW-0966">Cell projection</keyword>
<feature type="compositionally biased region" description="Polar residues" evidence="3">
    <location>
        <begin position="15"/>
        <end position="39"/>
    </location>
</feature>
<accession>G7P283</accession>
<evidence type="ECO:0000313" key="4">
    <source>
        <dbReference type="EMBL" id="EHH51991.1"/>
    </source>
</evidence>
<feature type="region of interest" description="Disordered" evidence="3">
    <location>
        <begin position="1"/>
        <end position="71"/>
    </location>
</feature>
<sequence>MVKEKKKTDKRGNKSARSPSSLSDNLDFSKQDGNTTRQEMSPAGVPLLGMQLNEAKPKKDPRNVQQNEDATQYEESILTKLIVESYEGEKVRGLYEGKGFAVFQGGCTYRVSCAFENLQEGEEVCLIVSGNSRQ</sequence>
<name>G7P283_MACFA</name>
<gene>
    <name evidence="4" type="ORF">EGM_12350</name>
</gene>
<evidence type="ECO:0000256" key="3">
    <source>
        <dbReference type="SAM" id="MobiDB-lite"/>
    </source>
</evidence>
<dbReference type="PANTHER" id="PTHR46613:SF1">
    <property type="entry name" value="RADIAL SPOKE HEAD 10 HOMOLOG B-RELATED"/>
    <property type="match status" value="1"/>
</dbReference>
<proteinExistence type="predicted"/>
<protein>
    <submittedName>
        <fullName evidence="4">Uncharacterized protein</fullName>
    </submittedName>
</protein>
<organism>
    <name type="scientific">Macaca fascicularis</name>
    <name type="common">Crab-eating macaque</name>
    <name type="synonym">Cynomolgus monkey</name>
    <dbReference type="NCBI Taxonomy" id="9541"/>
    <lineage>
        <taxon>Eukaryota</taxon>
        <taxon>Metazoa</taxon>
        <taxon>Chordata</taxon>
        <taxon>Craniata</taxon>
        <taxon>Vertebrata</taxon>
        <taxon>Euteleostomi</taxon>
        <taxon>Mammalia</taxon>
        <taxon>Eutheria</taxon>
        <taxon>Euarchontoglires</taxon>
        <taxon>Primates</taxon>
        <taxon>Haplorrhini</taxon>
        <taxon>Catarrhini</taxon>
        <taxon>Cercopithecidae</taxon>
        <taxon>Cercopithecinae</taxon>
        <taxon>Macaca</taxon>
    </lineage>
</organism>
<evidence type="ECO:0000256" key="2">
    <source>
        <dbReference type="ARBA" id="ARBA00023273"/>
    </source>
</evidence>
<dbReference type="PANTHER" id="PTHR46613">
    <property type="entry name" value="RADIAL SPOKE HEAD 10 HOMOLOG B-RELATED"/>
    <property type="match status" value="1"/>
</dbReference>